<dbReference type="InterPro" id="IPR005849">
    <property type="entry name" value="GalP_Utransf_N"/>
</dbReference>
<protein>
    <recommendedName>
        <fullName evidence="6 13">Galactose-1-phosphate uridylyltransferase</fullName>
        <ecNumber evidence="5 13">2.7.7.12</ecNumber>
    </recommendedName>
</protein>
<dbReference type="EMBL" id="JANBVO010000003">
    <property type="protein sequence ID" value="KAJ9155255.1"/>
    <property type="molecule type" value="Genomic_DNA"/>
</dbReference>
<evidence type="ECO:0000256" key="6">
    <source>
        <dbReference type="ARBA" id="ARBA00016340"/>
    </source>
</evidence>
<dbReference type="PROSITE" id="PS00117">
    <property type="entry name" value="GAL_P_UDP_TRANSF_I"/>
    <property type="match status" value="1"/>
</dbReference>
<dbReference type="GO" id="GO:0008270">
    <property type="term" value="F:zinc ion binding"/>
    <property type="evidence" value="ECO:0007669"/>
    <property type="project" value="InterPro"/>
</dbReference>
<accession>A0AA38S2V1</accession>
<evidence type="ECO:0000313" key="17">
    <source>
        <dbReference type="Proteomes" id="UP001174694"/>
    </source>
</evidence>
<dbReference type="Pfam" id="PF02744">
    <property type="entry name" value="GalP_UDP_tr_C"/>
    <property type="match status" value="1"/>
</dbReference>
<dbReference type="GO" id="GO:0008108">
    <property type="term" value="F:UDP-glucose:hexose-1-phosphate uridylyltransferase activity"/>
    <property type="evidence" value="ECO:0007669"/>
    <property type="project" value="UniProtKB-EC"/>
</dbReference>
<reference evidence="16" key="1">
    <citation type="submission" date="2022-07" db="EMBL/GenBank/DDBJ databases">
        <title>Fungi with potential for degradation of polypropylene.</title>
        <authorList>
            <person name="Gostincar C."/>
        </authorList>
    </citation>
    <scope>NUCLEOTIDE SEQUENCE</scope>
    <source>
        <strain evidence="16">EXF-13308</strain>
    </source>
</reference>
<dbReference type="NCBIfam" id="TIGR00209">
    <property type="entry name" value="galT_1"/>
    <property type="match status" value="1"/>
</dbReference>
<comment type="caution">
    <text evidence="16">The sequence shown here is derived from an EMBL/GenBank/DDBJ whole genome shotgun (WGS) entry which is preliminary data.</text>
</comment>
<evidence type="ECO:0000256" key="11">
    <source>
        <dbReference type="ARBA" id="ARBA00023144"/>
    </source>
</evidence>
<proteinExistence type="inferred from homology"/>
<keyword evidence="17" id="KW-1185">Reference proteome</keyword>
<dbReference type="PANTHER" id="PTHR11943:SF1">
    <property type="entry name" value="GALACTOSE-1-PHOSPHATE URIDYLYLTRANSFERASE"/>
    <property type="match status" value="1"/>
</dbReference>
<dbReference type="InterPro" id="IPR036265">
    <property type="entry name" value="HIT-like_sf"/>
</dbReference>
<sequence>MKFLTDDTIPCGIAGFLYLPDARHGHGKDEEIPQHMRRCRNTTQRHNTTLSDLDLDDTLCVINAWTDLYRHHSTVNSARPLQGALNRMRYMHIFENKGHLGGASSIHPHSQIWLTSYLPEEVARELNNMALYRSRHDHNTRHLLLDYLWQELNVDESSRVVWQNEDFVVLCPWWAVWPFETLLLPKRHMRSLLDLTTEGERRRFAEAIGQVGRLYDAIFGGKAPYVSGLHQAPLDGPQHQVDSACLHMHFYPPLLDSTVRCCLTIEGSSRRDVVIVTAPWR</sequence>
<evidence type="ECO:0000256" key="8">
    <source>
        <dbReference type="ARBA" id="ARBA00022695"/>
    </source>
</evidence>
<comment type="catalytic activity">
    <reaction evidence="1 13">
        <text>alpha-D-galactose 1-phosphate + UDP-alpha-D-glucose = alpha-D-glucose 1-phosphate + UDP-alpha-D-galactose</text>
        <dbReference type="Rhea" id="RHEA:13989"/>
        <dbReference type="ChEBI" id="CHEBI:58336"/>
        <dbReference type="ChEBI" id="CHEBI:58601"/>
        <dbReference type="ChEBI" id="CHEBI:58885"/>
        <dbReference type="ChEBI" id="CHEBI:66914"/>
        <dbReference type="EC" id="2.7.7.12"/>
    </reaction>
</comment>
<name>A0AA38S2V1_9PEZI</name>
<evidence type="ECO:0000256" key="3">
    <source>
        <dbReference type="ARBA" id="ARBA00004947"/>
    </source>
</evidence>
<evidence type="ECO:0000256" key="10">
    <source>
        <dbReference type="ARBA" id="ARBA00022833"/>
    </source>
</evidence>
<dbReference type="InterPro" id="IPR005850">
    <property type="entry name" value="GalP_Utransf_C"/>
</dbReference>
<feature type="domain" description="Galactose-1-phosphate uridyl transferase C-terminal" evidence="15">
    <location>
        <begin position="130"/>
        <end position="259"/>
    </location>
</feature>
<dbReference type="Gene3D" id="3.30.428.10">
    <property type="entry name" value="HIT-like"/>
    <property type="match status" value="2"/>
</dbReference>
<comment type="cofactor">
    <cofactor evidence="2">
        <name>Zn(2+)</name>
        <dbReference type="ChEBI" id="CHEBI:29105"/>
    </cofactor>
</comment>
<evidence type="ECO:0000256" key="9">
    <source>
        <dbReference type="ARBA" id="ARBA00022723"/>
    </source>
</evidence>
<evidence type="ECO:0000256" key="4">
    <source>
        <dbReference type="ARBA" id="ARBA00010951"/>
    </source>
</evidence>
<comment type="similarity">
    <text evidence="4 13">Belongs to the galactose-1-phosphate uridylyltransferase type 1 family.</text>
</comment>
<keyword evidence="10" id="KW-0862">Zinc</keyword>
<keyword evidence="9 13" id="KW-0479">Metal-binding</keyword>
<dbReference type="Proteomes" id="UP001174694">
    <property type="component" value="Unassembled WGS sequence"/>
</dbReference>
<dbReference type="InterPro" id="IPR001937">
    <property type="entry name" value="GalP_UDPtransf1"/>
</dbReference>
<comment type="pathway">
    <text evidence="3 13">Carbohydrate metabolism; galactose metabolism.</text>
</comment>
<organism evidence="16 17">
    <name type="scientific">Pleurostoma richardsiae</name>
    <dbReference type="NCBI Taxonomy" id="41990"/>
    <lineage>
        <taxon>Eukaryota</taxon>
        <taxon>Fungi</taxon>
        <taxon>Dikarya</taxon>
        <taxon>Ascomycota</taxon>
        <taxon>Pezizomycotina</taxon>
        <taxon>Sordariomycetes</taxon>
        <taxon>Sordariomycetidae</taxon>
        <taxon>Calosphaeriales</taxon>
        <taxon>Pleurostomataceae</taxon>
        <taxon>Pleurostoma</taxon>
    </lineage>
</organism>
<evidence type="ECO:0000259" key="15">
    <source>
        <dbReference type="Pfam" id="PF02744"/>
    </source>
</evidence>
<evidence type="ECO:0000313" key="16">
    <source>
        <dbReference type="EMBL" id="KAJ9155255.1"/>
    </source>
</evidence>
<evidence type="ECO:0000259" key="14">
    <source>
        <dbReference type="Pfam" id="PF01087"/>
    </source>
</evidence>
<keyword evidence="12 13" id="KW-0119">Carbohydrate metabolism</keyword>
<evidence type="ECO:0000256" key="2">
    <source>
        <dbReference type="ARBA" id="ARBA00001947"/>
    </source>
</evidence>
<evidence type="ECO:0000256" key="13">
    <source>
        <dbReference type="RuleBase" id="RU000506"/>
    </source>
</evidence>
<evidence type="ECO:0000256" key="1">
    <source>
        <dbReference type="ARBA" id="ARBA00001107"/>
    </source>
</evidence>
<dbReference type="EC" id="2.7.7.12" evidence="5 13"/>
<evidence type="ECO:0000256" key="12">
    <source>
        <dbReference type="ARBA" id="ARBA00023277"/>
    </source>
</evidence>
<feature type="domain" description="Galactose-1-phosphate uridyl transferase N-terminal" evidence="14">
    <location>
        <begin position="45"/>
        <end position="119"/>
    </location>
</feature>
<keyword evidence="11 13" id="KW-0299">Galactose metabolism</keyword>
<dbReference type="InterPro" id="IPR019779">
    <property type="entry name" value="GalP_UDPtransf1_His-AS"/>
</dbReference>
<dbReference type="GO" id="GO:0005737">
    <property type="term" value="C:cytoplasm"/>
    <property type="evidence" value="ECO:0007669"/>
    <property type="project" value="TreeGrafter"/>
</dbReference>
<evidence type="ECO:0000256" key="7">
    <source>
        <dbReference type="ARBA" id="ARBA00022679"/>
    </source>
</evidence>
<dbReference type="AlphaFoldDB" id="A0AA38S2V1"/>
<keyword evidence="8 13" id="KW-0548">Nucleotidyltransferase</keyword>
<dbReference type="PANTHER" id="PTHR11943">
    <property type="entry name" value="GALACTOSE-1-PHOSPHATE URIDYLYLTRANSFERASE"/>
    <property type="match status" value="1"/>
</dbReference>
<dbReference type="GO" id="GO:0033499">
    <property type="term" value="P:galactose catabolic process via UDP-galactose, Leloir pathway"/>
    <property type="evidence" value="ECO:0007669"/>
    <property type="project" value="TreeGrafter"/>
</dbReference>
<dbReference type="SUPFAM" id="SSF54197">
    <property type="entry name" value="HIT-like"/>
    <property type="match status" value="2"/>
</dbReference>
<gene>
    <name evidence="16" type="ORF">NKR23_g2048</name>
</gene>
<dbReference type="Pfam" id="PF01087">
    <property type="entry name" value="GalP_UDP_transf"/>
    <property type="match status" value="1"/>
</dbReference>
<keyword evidence="7 13" id="KW-0808">Transferase</keyword>
<evidence type="ECO:0000256" key="5">
    <source>
        <dbReference type="ARBA" id="ARBA00012384"/>
    </source>
</evidence>